<dbReference type="PROSITE" id="PS50082">
    <property type="entry name" value="WD_REPEATS_2"/>
    <property type="match status" value="2"/>
</dbReference>
<dbReference type="OrthoDB" id="273771at2759"/>
<dbReference type="GO" id="GO:0016558">
    <property type="term" value="P:protein import into peroxisome matrix"/>
    <property type="evidence" value="ECO:0007669"/>
    <property type="project" value="InterPro"/>
</dbReference>
<comment type="subcellular location">
    <subcellularLocation>
        <location evidence="2">Cytoplasm</location>
        <location evidence="2">Cytosol</location>
    </subcellularLocation>
    <subcellularLocation>
        <location evidence="1">Peroxisome matrix</location>
    </subcellularLocation>
</comment>
<comment type="similarity">
    <text evidence="7">Belongs to the WD repeat peroxin-7 family.</text>
</comment>
<dbReference type="PANTHER" id="PTHR46027">
    <property type="entry name" value="PEROXISOMAL TARGETING SIGNAL 2 RECEPTOR"/>
    <property type="match status" value="1"/>
</dbReference>
<keyword evidence="3" id="KW-0813">Transport</keyword>
<dbReference type="PANTHER" id="PTHR46027:SF1">
    <property type="entry name" value="PEROXISOMAL TARGETING SIGNAL 2 RECEPTOR"/>
    <property type="match status" value="1"/>
</dbReference>
<keyword evidence="11" id="KW-1185">Reference proteome</keyword>
<evidence type="ECO:0000256" key="7">
    <source>
        <dbReference type="ARBA" id="ARBA00024017"/>
    </source>
</evidence>
<dbReference type="InterPro" id="IPR001680">
    <property type="entry name" value="WD40_rpt"/>
</dbReference>
<evidence type="ECO:0000256" key="8">
    <source>
        <dbReference type="ARBA" id="ARBA00032565"/>
    </source>
</evidence>
<dbReference type="SMART" id="SM00320">
    <property type="entry name" value="WD40"/>
    <property type="match status" value="6"/>
</dbReference>
<evidence type="ECO:0000256" key="2">
    <source>
        <dbReference type="ARBA" id="ARBA00004514"/>
    </source>
</evidence>
<comment type="caution">
    <text evidence="10">The sequence shown here is derived from an EMBL/GenBank/DDBJ whole genome shotgun (WGS) entry which is preliminary data.</text>
</comment>
<keyword evidence="4" id="KW-0963">Cytoplasm</keyword>
<dbReference type="EMBL" id="MDYQ01000434">
    <property type="protein sequence ID" value="PRP74890.1"/>
    <property type="molecule type" value="Genomic_DNA"/>
</dbReference>
<proteinExistence type="inferred from homology"/>
<reference evidence="10 11" key="1">
    <citation type="journal article" date="2018" name="Genome Biol. Evol.">
        <title>Multiple Roots of Fruiting Body Formation in Amoebozoa.</title>
        <authorList>
            <person name="Hillmann F."/>
            <person name="Forbes G."/>
            <person name="Novohradska S."/>
            <person name="Ferling I."/>
            <person name="Riege K."/>
            <person name="Groth M."/>
            <person name="Westermann M."/>
            <person name="Marz M."/>
            <person name="Spaller T."/>
            <person name="Winckler T."/>
            <person name="Schaap P."/>
            <person name="Glockner G."/>
        </authorList>
    </citation>
    <scope>NUCLEOTIDE SEQUENCE [LARGE SCALE GENOMIC DNA]</scope>
    <source>
        <strain evidence="10 11">Jena</strain>
    </source>
</reference>
<feature type="repeat" description="WD" evidence="9">
    <location>
        <begin position="91"/>
        <end position="120"/>
    </location>
</feature>
<feature type="repeat" description="WD" evidence="9">
    <location>
        <begin position="130"/>
        <end position="172"/>
    </location>
</feature>
<evidence type="ECO:0000256" key="4">
    <source>
        <dbReference type="ARBA" id="ARBA00022490"/>
    </source>
</evidence>
<dbReference type="Gene3D" id="2.130.10.10">
    <property type="entry name" value="YVTN repeat-like/Quinoprotein amine dehydrogenase"/>
    <property type="match status" value="2"/>
</dbReference>
<evidence type="ECO:0000256" key="6">
    <source>
        <dbReference type="ARBA" id="ARBA00023140"/>
    </source>
</evidence>
<dbReference type="InterPro" id="IPR015943">
    <property type="entry name" value="WD40/YVTN_repeat-like_dom_sf"/>
</dbReference>
<evidence type="ECO:0000313" key="10">
    <source>
        <dbReference type="EMBL" id="PRP74890.1"/>
    </source>
</evidence>
<protein>
    <recommendedName>
        <fullName evidence="8">Peroxin-7</fullName>
    </recommendedName>
</protein>
<evidence type="ECO:0000256" key="1">
    <source>
        <dbReference type="ARBA" id="ARBA00004253"/>
    </source>
</evidence>
<dbReference type="InterPro" id="IPR044536">
    <property type="entry name" value="PEX7"/>
</dbReference>
<dbReference type="AlphaFoldDB" id="A0A2P6MT71"/>
<evidence type="ECO:0000313" key="11">
    <source>
        <dbReference type="Proteomes" id="UP000241769"/>
    </source>
</evidence>
<accession>A0A2P6MT71</accession>
<name>A0A2P6MT71_9EUKA</name>
<dbReference type="Proteomes" id="UP000241769">
    <property type="component" value="Unassembled WGS sequence"/>
</dbReference>
<sequence>METVWTASIPKRVEDIDISLDGSRIIVAGSDMLGSVVFLDAADNKKQPEILPQAEGVTSVAFFGKGFVCGGDDGSVSLWKTVKMGSPTRKSIEHDDLVSSIAVSNGLLLSASYDKTIKLWTDAPHSQTTFNGHLNAVQHVRWVPKSDNEFVSCSTDGSSKLWDVRTARETQSLSSSEALYSCDISTHSSPLLALCGAGSFVRVYDLRKTDEVLFNHAVTSSRPNRVVRFSVDGESLAVGNDNGRLTIYHHNKVWEEKNQYHHQNSIRSIIWDHTRKGRLYTGSWDKNAYLGEQKDGVVLKSVVTPSAFRGNGLDVPPVFGLAMFTGDWTDGYLHSEFAGWKYTLADSWLTIGTPYYRMHGGVMPYDAGGQTVVVNPTFEIFTSTEYTESGGMRGSDASAFRLIRNQLIGGTFINSEPVSSPSPDYSNSGIRVTASCQRGCTHGPITVPNKFTPRALSSDLYRADLLPCNANPTGRSSGNGTIFVQVYPVSFTGMPTLSYQAYHNSGAYALMKFEDEKGVKVADFSSGTTGSSDNIKLARNVWELLVLGKLYVTVAVADGSNGLGGQLMSLNPSDIRVPQGVSGFNMCNPDYDYTGLYNWTSAAQRVLQYDNFGLRVSGTLRTLQTNRAALLF</sequence>
<keyword evidence="6" id="KW-0576">Peroxisome</keyword>
<evidence type="ECO:0000256" key="3">
    <source>
        <dbReference type="ARBA" id="ARBA00022448"/>
    </source>
</evidence>
<evidence type="ECO:0000256" key="5">
    <source>
        <dbReference type="ARBA" id="ARBA00022927"/>
    </source>
</evidence>
<dbReference type="GO" id="GO:0005053">
    <property type="term" value="F:peroxisome matrix targeting signal-2 binding"/>
    <property type="evidence" value="ECO:0007669"/>
    <property type="project" value="InterPro"/>
</dbReference>
<dbReference type="PROSITE" id="PS50294">
    <property type="entry name" value="WD_REPEATS_REGION"/>
    <property type="match status" value="1"/>
</dbReference>
<evidence type="ECO:0000256" key="9">
    <source>
        <dbReference type="PROSITE-ProRule" id="PRU00221"/>
    </source>
</evidence>
<keyword evidence="5" id="KW-0653">Protein transport</keyword>
<dbReference type="InterPro" id="IPR036322">
    <property type="entry name" value="WD40_repeat_dom_sf"/>
</dbReference>
<dbReference type="InParanoid" id="A0A2P6MT71"/>
<keyword evidence="9" id="KW-0853">WD repeat</keyword>
<dbReference type="STRING" id="1890364.A0A2P6MT71"/>
<dbReference type="Pfam" id="PF00400">
    <property type="entry name" value="WD40"/>
    <property type="match status" value="3"/>
</dbReference>
<organism evidence="10 11">
    <name type="scientific">Planoprotostelium fungivorum</name>
    <dbReference type="NCBI Taxonomy" id="1890364"/>
    <lineage>
        <taxon>Eukaryota</taxon>
        <taxon>Amoebozoa</taxon>
        <taxon>Evosea</taxon>
        <taxon>Variosea</taxon>
        <taxon>Cavosteliida</taxon>
        <taxon>Cavosteliaceae</taxon>
        <taxon>Planoprotostelium</taxon>
    </lineage>
</organism>
<gene>
    <name evidence="10" type="ORF">PROFUN_16099</name>
</gene>
<dbReference type="GO" id="GO:0005782">
    <property type="term" value="C:peroxisomal matrix"/>
    <property type="evidence" value="ECO:0007669"/>
    <property type="project" value="UniProtKB-SubCell"/>
</dbReference>
<dbReference type="SUPFAM" id="SSF50978">
    <property type="entry name" value="WD40 repeat-like"/>
    <property type="match status" value="1"/>
</dbReference>
<dbReference type="GO" id="GO:0005829">
    <property type="term" value="C:cytosol"/>
    <property type="evidence" value="ECO:0007669"/>
    <property type="project" value="UniProtKB-SubCell"/>
</dbReference>